<dbReference type="GO" id="GO:0006352">
    <property type="term" value="P:DNA-templated transcription initiation"/>
    <property type="evidence" value="ECO:0007669"/>
    <property type="project" value="InterPro"/>
</dbReference>
<keyword evidence="4" id="KW-0804">Transcription</keyword>
<dbReference type="Pfam" id="PF08281">
    <property type="entry name" value="Sigma70_r4_2"/>
    <property type="match status" value="1"/>
</dbReference>
<gene>
    <name evidence="8" type="primary">rpoE</name>
    <name evidence="8" type="ORF">STSP_40820</name>
</gene>
<dbReference type="InterPro" id="IPR013325">
    <property type="entry name" value="RNA_pol_sigma_r2"/>
</dbReference>
<dbReference type="PANTHER" id="PTHR43133:SF62">
    <property type="entry name" value="RNA POLYMERASE SIGMA FACTOR SIGZ"/>
    <property type="match status" value="1"/>
</dbReference>
<comment type="caution">
    <text evidence="8">The sequence shown here is derived from an EMBL/GenBank/DDBJ whole genome shotgun (WGS) entry which is preliminary data.</text>
</comment>
<dbReference type="PANTHER" id="PTHR43133">
    <property type="entry name" value="RNA POLYMERASE ECF-TYPE SIGMA FACTO"/>
    <property type="match status" value="1"/>
</dbReference>
<evidence type="ECO:0000256" key="2">
    <source>
        <dbReference type="ARBA" id="ARBA00023015"/>
    </source>
</evidence>
<evidence type="ECO:0000256" key="1">
    <source>
        <dbReference type="ARBA" id="ARBA00010641"/>
    </source>
</evidence>
<feature type="domain" description="RNA polymerase sigma factor 70 region 4 type 2" evidence="7">
    <location>
        <begin position="199"/>
        <end position="250"/>
    </location>
</feature>
<dbReference type="Gene3D" id="1.10.10.10">
    <property type="entry name" value="Winged helix-like DNA-binding domain superfamily/Winged helix DNA-binding domain"/>
    <property type="match status" value="1"/>
</dbReference>
<evidence type="ECO:0000256" key="3">
    <source>
        <dbReference type="ARBA" id="ARBA00023082"/>
    </source>
</evidence>
<evidence type="ECO:0000313" key="8">
    <source>
        <dbReference type="EMBL" id="OAH12736.1"/>
    </source>
</evidence>
<dbReference type="SUPFAM" id="SSF88946">
    <property type="entry name" value="Sigma2 domain of RNA polymerase sigma factors"/>
    <property type="match status" value="1"/>
</dbReference>
<sequence length="264" mass="29524">MRVREREGERADEAQHMGYGPQRPKDCKHWRIAPMDRSDGSRGGFALHGRRILRGRRGIPQPIRTVYTGMQRFRFPVGRLPDEALLSGLATGDPELAVTFVRRFQHTVFGVAIAVTGDPQLAEDIAQQTFERAWRHAQIYDSRRGSVTTWLTTIAHNLAIDAIRSRRPEPVAPEDLDALLDVVTDTPEQRALADDASARLRAAVAQLPREQGRALVMAGIYGMTAQQIADWEHIPLGTAKTRIRTAMGKLRTTLTSPKRGDHVQ</sequence>
<dbReference type="GO" id="GO:0016987">
    <property type="term" value="F:sigma factor activity"/>
    <property type="evidence" value="ECO:0007669"/>
    <property type="project" value="UniProtKB-KW"/>
</dbReference>
<dbReference type="Gene3D" id="1.10.1740.10">
    <property type="match status" value="1"/>
</dbReference>
<proteinExistence type="inferred from homology"/>
<feature type="compositionally biased region" description="Basic and acidic residues" evidence="5">
    <location>
        <begin position="1"/>
        <end position="15"/>
    </location>
</feature>
<dbReference type="STRING" id="1716141.STSP_40820"/>
<dbReference type="InterPro" id="IPR036388">
    <property type="entry name" value="WH-like_DNA-bd_sf"/>
</dbReference>
<dbReference type="InterPro" id="IPR039425">
    <property type="entry name" value="RNA_pol_sigma-70-like"/>
</dbReference>
<name>A0A177HPS3_9ACTN</name>
<dbReference type="AlphaFoldDB" id="A0A177HPS3"/>
<dbReference type="Pfam" id="PF04542">
    <property type="entry name" value="Sigma70_r2"/>
    <property type="match status" value="1"/>
</dbReference>
<dbReference type="PATRIC" id="fig|1716141.3.peg.4295"/>
<reference evidence="8 9" key="1">
    <citation type="submission" date="2015-12" db="EMBL/GenBank/DDBJ databases">
        <title>Genome sequence of Streptomyces sp. G25.</title>
        <authorList>
            <person name="Poehlein A."/>
            <person name="Roettig A."/>
            <person name="Hiessl S."/>
            <person name="Hauschild P."/>
            <person name="Schauer J."/>
            <person name="Madkour M.H."/>
            <person name="Al-Ansari A.M."/>
            <person name="Almakishah N.H."/>
            <person name="Steinbuechel A."/>
            <person name="Daniel R."/>
        </authorList>
    </citation>
    <scope>NUCLEOTIDE SEQUENCE [LARGE SCALE GENOMIC DNA]</scope>
    <source>
        <strain evidence="9">G25(2015)</strain>
    </source>
</reference>
<accession>A0A177HPS3</accession>
<evidence type="ECO:0000256" key="4">
    <source>
        <dbReference type="ARBA" id="ARBA00023163"/>
    </source>
</evidence>
<evidence type="ECO:0000259" key="7">
    <source>
        <dbReference type="Pfam" id="PF08281"/>
    </source>
</evidence>
<keyword evidence="3" id="KW-0731">Sigma factor</keyword>
<dbReference type="NCBIfam" id="TIGR02937">
    <property type="entry name" value="sigma70-ECF"/>
    <property type="match status" value="1"/>
</dbReference>
<feature type="domain" description="RNA polymerase sigma-70 region 2" evidence="6">
    <location>
        <begin position="100"/>
        <end position="167"/>
    </location>
</feature>
<dbReference type="EMBL" id="LOHS01000088">
    <property type="protein sequence ID" value="OAH12736.1"/>
    <property type="molecule type" value="Genomic_DNA"/>
</dbReference>
<dbReference type="InterPro" id="IPR013249">
    <property type="entry name" value="RNA_pol_sigma70_r4_t2"/>
</dbReference>
<keyword evidence="9" id="KW-1185">Reference proteome</keyword>
<dbReference type="Proteomes" id="UP000077381">
    <property type="component" value="Unassembled WGS sequence"/>
</dbReference>
<dbReference type="SUPFAM" id="SSF88659">
    <property type="entry name" value="Sigma3 and sigma4 domains of RNA polymerase sigma factors"/>
    <property type="match status" value="1"/>
</dbReference>
<dbReference type="InterPro" id="IPR014284">
    <property type="entry name" value="RNA_pol_sigma-70_dom"/>
</dbReference>
<protein>
    <submittedName>
        <fullName evidence="8">ECF RNA polymerase sigma factor RpoE</fullName>
    </submittedName>
</protein>
<dbReference type="GO" id="GO:0003677">
    <property type="term" value="F:DNA binding"/>
    <property type="evidence" value="ECO:0007669"/>
    <property type="project" value="InterPro"/>
</dbReference>
<evidence type="ECO:0000256" key="5">
    <source>
        <dbReference type="SAM" id="MobiDB-lite"/>
    </source>
</evidence>
<comment type="similarity">
    <text evidence="1">Belongs to the sigma-70 factor family. ECF subfamily.</text>
</comment>
<keyword evidence="2" id="KW-0805">Transcription regulation</keyword>
<dbReference type="InterPro" id="IPR007627">
    <property type="entry name" value="RNA_pol_sigma70_r2"/>
</dbReference>
<organism evidence="8 9">
    <name type="scientific">Streptomyces jeddahensis</name>
    <dbReference type="NCBI Taxonomy" id="1716141"/>
    <lineage>
        <taxon>Bacteria</taxon>
        <taxon>Bacillati</taxon>
        <taxon>Actinomycetota</taxon>
        <taxon>Actinomycetes</taxon>
        <taxon>Kitasatosporales</taxon>
        <taxon>Streptomycetaceae</taxon>
        <taxon>Streptomyces</taxon>
    </lineage>
</organism>
<dbReference type="InterPro" id="IPR013324">
    <property type="entry name" value="RNA_pol_sigma_r3/r4-like"/>
</dbReference>
<evidence type="ECO:0000259" key="6">
    <source>
        <dbReference type="Pfam" id="PF04542"/>
    </source>
</evidence>
<feature type="region of interest" description="Disordered" evidence="5">
    <location>
        <begin position="1"/>
        <end position="26"/>
    </location>
</feature>
<evidence type="ECO:0000313" key="9">
    <source>
        <dbReference type="Proteomes" id="UP000077381"/>
    </source>
</evidence>